<proteinExistence type="predicted"/>
<gene>
    <name evidence="2" type="ORF">PFL603g_04021</name>
</gene>
<feature type="transmembrane region" description="Helical" evidence="1">
    <location>
        <begin position="32"/>
        <end position="50"/>
    </location>
</feature>
<dbReference type="PATRIC" id="fig|294.195.peg.4297"/>
<evidence type="ECO:0000313" key="2">
    <source>
        <dbReference type="EMBL" id="KWV73085.1"/>
    </source>
</evidence>
<name>A0A109KPM1_PSEFL</name>
<evidence type="ECO:0000256" key="1">
    <source>
        <dbReference type="SAM" id="Phobius"/>
    </source>
</evidence>
<sequence length="172" mass="19182">MNNPDPGDLRSRNYPVQENMALQRKVWRFERVGWYALLLLIGLSLAGLFSSGPLSTREVRSADGQLRVEYQRFLRNGASDGLVIHVQDKAQEPLEVELSGELLRGFNIEMLQPQPLKARAAGEGVSVWMLSDNAGQAVLYLTLRSDTMGSVDTQVSRPKTGASVRFSQFIYP</sequence>
<keyword evidence="1" id="KW-0472">Membrane</keyword>
<accession>A0A109KPM1</accession>
<evidence type="ECO:0000313" key="3">
    <source>
        <dbReference type="Proteomes" id="UP000063434"/>
    </source>
</evidence>
<dbReference type="EMBL" id="LCYC01000050">
    <property type="protein sequence ID" value="KWV73085.1"/>
    <property type="molecule type" value="Genomic_DNA"/>
</dbReference>
<dbReference type="AlphaFoldDB" id="A0A109KPM1"/>
<evidence type="ECO:0008006" key="4">
    <source>
        <dbReference type="Google" id="ProtNLM"/>
    </source>
</evidence>
<comment type="caution">
    <text evidence="2">The sequence shown here is derived from an EMBL/GenBank/DDBJ whole genome shotgun (WGS) entry which is preliminary data.</text>
</comment>
<organism evidence="2 3">
    <name type="scientific">Pseudomonas fluorescens</name>
    <dbReference type="NCBI Taxonomy" id="294"/>
    <lineage>
        <taxon>Bacteria</taxon>
        <taxon>Pseudomonadati</taxon>
        <taxon>Pseudomonadota</taxon>
        <taxon>Gammaproteobacteria</taxon>
        <taxon>Pseudomonadales</taxon>
        <taxon>Pseudomonadaceae</taxon>
        <taxon>Pseudomonas</taxon>
    </lineage>
</organism>
<dbReference type="Proteomes" id="UP000063434">
    <property type="component" value="Unassembled WGS sequence"/>
</dbReference>
<keyword evidence="1" id="KW-1133">Transmembrane helix</keyword>
<protein>
    <recommendedName>
        <fullName evidence="4">Transmembrane protein</fullName>
    </recommendedName>
</protein>
<keyword evidence="1" id="KW-0812">Transmembrane</keyword>
<reference evidence="2 3" key="1">
    <citation type="submission" date="2015-05" db="EMBL/GenBank/DDBJ databases">
        <title>A genomic and transcriptomic approach to investigate the blue pigment phenotype in Pseudomonas fluorescens.</title>
        <authorList>
            <person name="Andreani N.A."/>
            <person name="Cardazzo B."/>
        </authorList>
    </citation>
    <scope>NUCLEOTIDE SEQUENCE [LARGE SCALE GENOMIC DNA]</scope>
    <source>
        <strain evidence="2 3">Ps_40</strain>
    </source>
</reference>
<dbReference type="RefSeq" id="WP_056787540.1">
    <property type="nucleotide sequence ID" value="NZ_LCYC01000050.1"/>
</dbReference>